<accession>A3P3Y3</accession>
<evidence type="ECO:0000313" key="2">
    <source>
        <dbReference type="EMBL" id="ABN93908.1"/>
    </source>
</evidence>
<dbReference type="KEGG" id="bpl:BURPS1106A_A1007"/>
<dbReference type="EMBL" id="CP000573">
    <property type="protein sequence ID" value="ABN93908.1"/>
    <property type="molecule type" value="Genomic_DNA"/>
</dbReference>
<name>A3P3Y3_BURP0</name>
<organism evidence="2 3">
    <name type="scientific">Burkholderia pseudomallei (strain 1106a)</name>
    <dbReference type="NCBI Taxonomy" id="357348"/>
    <lineage>
        <taxon>Bacteria</taxon>
        <taxon>Pseudomonadati</taxon>
        <taxon>Pseudomonadota</taxon>
        <taxon>Betaproteobacteria</taxon>
        <taxon>Burkholderiales</taxon>
        <taxon>Burkholderiaceae</taxon>
        <taxon>Burkholderia</taxon>
        <taxon>pseudomallei group</taxon>
    </lineage>
</organism>
<dbReference type="AlphaFoldDB" id="A3P3Y3"/>
<reference evidence="3" key="1">
    <citation type="submission" date="2007-02" db="EMBL/GenBank/DDBJ databases">
        <authorList>
            <person name="DeShazer D."/>
            <person name="Woods D.E."/>
            <person name="Nierman W.C."/>
        </authorList>
    </citation>
    <scope>NUCLEOTIDE SEQUENCE [LARGE SCALE GENOMIC DNA]</scope>
    <source>
        <strain evidence="3">1106a</strain>
    </source>
</reference>
<proteinExistence type="predicted"/>
<evidence type="ECO:0000256" key="1">
    <source>
        <dbReference type="SAM" id="MobiDB-lite"/>
    </source>
</evidence>
<feature type="region of interest" description="Disordered" evidence="1">
    <location>
        <begin position="1"/>
        <end position="26"/>
    </location>
</feature>
<dbReference type="HOGENOM" id="CLU_2913612_0_0_4"/>
<evidence type="ECO:0000313" key="3">
    <source>
        <dbReference type="Proteomes" id="UP000006738"/>
    </source>
</evidence>
<gene>
    <name evidence="2" type="ordered locus">BURPS1106A_A1007</name>
</gene>
<dbReference type="Proteomes" id="UP000006738">
    <property type="component" value="Chromosome II"/>
</dbReference>
<sequence length="72" mass="8019">MGGIAPCARRRVVPAGRRPRRRSAERRATGITYSCIAHRSSLIARAGAARCKLGFMRSIRVPAWRIDGRNDE</sequence>
<feature type="compositionally biased region" description="Basic residues" evidence="1">
    <location>
        <begin position="8"/>
        <end position="24"/>
    </location>
</feature>
<protein>
    <submittedName>
        <fullName evidence="2">Uncharacterized protein</fullName>
    </submittedName>
</protein>